<evidence type="ECO:0000256" key="10">
    <source>
        <dbReference type="ARBA" id="ARBA00031926"/>
    </source>
</evidence>
<evidence type="ECO:0000259" key="16">
    <source>
        <dbReference type="Pfam" id="PF21404"/>
    </source>
</evidence>
<dbReference type="Gene3D" id="3.40.120.10">
    <property type="entry name" value="Alpha-D-Glucose-1,6-Bisphosphate, subunit A, domain 3"/>
    <property type="match status" value="2"/>
</dbReference>
<evidence type="ECO:0000256" key="8">
    <source>
        <dbReference type="ARBA" id="ARBA00022842"/>
    </source>
</evidence>
<dbReference type="SUPFAM" id="SSF53738">
    <property type="entry name" value="Phosphoglucomutase, first 3 domains"/>
    <property type="match status" value="3"/>
</dbReference>
<feature type="region of interest" description="Disordered" evidence="12">
    <location>
        <begin position="672"/>
        <end position="698"/>
    </location>
</feature>
<evidence type="ECO:0000259" key="13">
    <source>
        <dbReference type="Pfam" id="PF00408"/>
    </source>
</evidence>
<evidence type="ECO:0000256" key="2">
    <source>
        <dbReference type="ARBA" id="ARBA00001946"/>
    </source>
</evidence>
<dbReference type="PROSITE" id="PS00710">
    <property type="entry name" value="PGM_PMM"/>
    <property type="match status" value="1"/>
</dbReference>
<dbReference type="InterPro" id="IPR005843">
    <property type="entry name" value="A-D-PHexomutase_C"/>
</dbReference>
<evidence type="ECO:0000256" key="11">
    <source>
        <dbReference type="ARBA" id="ARBA00032065"/>
    </source>
</evidence>
<organism evidence="18 19">
    <name type="scientific">Prorocentrum cordatum</name>
    <dbReference type="NCBI Taxonomy" id="2364126"/>
    <lineage>
        <taxon>Eukaryota</taxon>
        <taxon>Sar</taxon>
        <taxon>Alveolata</taxon>
        <taxon>Dinophyceae</taxon>
        <taxon>Prorocentrales</taxon>
        <taxon>Prorocentraceae</taxon>
        <taxon>Prorocentrum</taxon>
    </lineage>
</organism>
<sequence>MEPEKKVPRHAALDLPPAALEAGEIGKAVHPRGGRRDAQYGTAGFRMDAGELDHVMYRMGILAALRSRALRGQAVGVMITASHNPERDNGVKLVEPLGEMLTMDWEVHATALANASDDALAGVIADLAKKLGINLDDPAKVVVGRDTRASSVALFTAVCDGVGAMRPSGVRSLGLATTPQLHYVVRCENTASGYGAPTLVGYADKYATAYERLASGSAATSRYSGEVVVDCANGVGAVALRGMLQRLSAAGLRASVCNDGGGALNEGCGADFVKIKQAAPSGVSVSPGKRFVSLDGDADRIVYFFFADSGAFQLLDGDRIALLLAHFLAKLLREAGIEGLRLGLVQTAYANGASTRKAVEAVGADNVLCAKTGVKHCHHAALELDANGHGTALFSEAFSQRVAAAAQGGGETGAAAGRLLAMRDLINEAVGDAISIMLAVEVVLRSLDWSCSEWLAMYADLPNRQVKVKVADRSLFETTDAERVCVKPEGLQAEIDALVRLHPQGRAFVRPSGTEDVVRVYAEAASLEATLALAQAVVDVVYAKAGGMGDKPWKSTGSLNQEGHPAASPQLAVERWARQAGTIGDADQRKPDKSERSKGPRRQHHVLSLGVPGMPGDGSTPWAAASASPRAVGLQSLCDMSRSGPCALAAMLPAAVPRAAIGWWPLLRGTAPSGPAWGHPSRRGGPRRAPRRWALGALGPRGAGTGRAGALRLKYRRCLLRLRYDGNGFKCSYFNRNDPIQAKRPCQSVEGALEAALGAVSGGAQVTLLSITDKGVSADTTYALAASHEAACERDTGLEVCRNWSDQTVEKANLWMREACLPMSVTDISRWRIPSPGATPAAVGGQRFGRQRDGAVENVRVLHPAPGEVQQRVHGQHKGVLRVARERDRTLNVSAMRAAAQLFVGTHSFHAFTHGHGRDKDAARRLSRVSVEPRLRAPGRGAAPVEVLCITISGDSFLYRMCRLIAFALVMVGLGRRNAAWVSELLAQRRRWRQLRRNRLRPAPAHGLRLADCALRAPPDLGRLRALLQERERSRGAGAQPAPA</sequence>
<evidence type="ECO:0000256" key="7">
    <source>
        <dbReference type="ARBA" id="ARBA00022723"/>
    </source>
</evidence>
<dbReference type="InterPro" id="IPR016066">
    <property type="entry name" value="A-D-PHexomutase_CS"/>
</dbReference>
<comment type="caution">
    <text evidence="18">The sequence shown here is derived from an EMBL/GenBank/DDBJ whole genome shotgun (WGS) entry which is preliminary data.</text>
</comment>
<evidence type="ECO:0000256" key="6">
    <source>
        <dbReference type="ARBA" id="ARBA00022553"/>
    </source>
</evidence>
<evidence type="ECO:0000256" key="12">
    <source>
        <dbReference type="SAM" id="MobiDB-lite"/>
    </source>
</evidence>
<feature type="domain" description="Pseudouridine synthase I TruA alpha/beta" evidence="14">
    <location>
        <begin position="899"/>
        <end position="1013"/>
    </location>
</feature>
<dbReference type="Pfam" id="PF21405">
    <property type="entry name" value="AMG1_II"/>
    <property type="match status" value="1"/>
</dbReference>
<proteinExistence type="inferred from homology"/>
<dbReference type="EC" id="5.4.2.3" evidence="5"/>
<feature type="domain" description="Alpha-D-phosphohexomutase alpha/beta/alpha" evidence="15">
    <location>
        <begin position="73"/>
        <end position="104"/>
    </location>
</feature>
<evidence type="ECO:0000256" key="4">
    <source>
        <dbReference type="ARBA" id="ARBA00010231"/>
    </source>
</evidence>
<dbReference type="Gene3D" id="3.30.310.50">
    <property type="entry name" value="Alpha-D-phosphohexomutase, C-terminal domain"/>
    <property type="match status" value="1"/>
</dbReference>
<feature type="domain" description="Phosphoacetylglucosamine mutase AMG1" evidence="16">
    <location>
        <begin position="316"/>
        <end position="449"/>
    </location>
</feature>
<evidence type="ECO:0000256" key="9">
    <source>
        <dbReference type="ARBA" id="ARBA00023235"/>
    </source>
</evidence>
<evidence type="ECO:0000259" key="15">
    <source>
        <dbReference type="Pfam" id="PF02878"/>
    </source>
</evidence>
<dbReference type="Gene3D" id="3.30.70.580">
    <property type="entry name" value="Pseudouridine synthase I, catalytic domain, N-terminal subdomain"/>
    <property type="match status" value="1"/>
</dbReference>
<dbReference type="Gene3D" id="3.30.70.660">
    <property type="entry name" value="Pseudouridine synthase I, catalytic domain, C-terminal subdomain"/>
    <property type="match status" value="1"/>
</dbReference>
<feature type="compositionally biased region" description="Basic and acidic residues" evidence="12">
    <location>
        <begin position="586"/>
        <end position="598"/>
    </location>
</feature>
<keyword evidence="6" id="KW-0597">Phosphoprotein</keyword>
<dbReference type="SUPFAM" id="SSF55120">
    <property type="entry name" value="Pseudouridine synthase"/>
    <property type="match status" value="1"/>
</dbReference>
<accession>A0ABN9UTC6</accession>
<evidence type="ECO:0000256" key="3">
    <source>
        <dbReference type="ARBA" id="ARBA00004865"/>
    </source>
</evidence>
<feature type="domain" description="Phosphoacetylglucosamine mutase AMG1" evidence="17">
    <location>
        <begin position="213"/>
        <end position="302"/>
    </location>
</feature>
<dbReference type="Proteomes" id="UP001189429">
    <property type="component" value="Unassembled WGS sequence"/>
</dbReference>
<dbReference type="InterPro" id="IPR049023">
    <property type="entry name" value="AMG1_II"/>
</dbReference>
<dbReference type="Pfam" id="PF21404">
    <property type="entry name" value="AMG1_III"/>
    <property type="match status" value="1"/>
</dbReference>
<dbReference type="Pfam" id="PF01416">
    <property type="entry name" value="PseudoU_synth_1"/>
    <property type="match status" value="1"/>
</dbReference>
<dbReference type="Pfam" id="PF00408">
    <property type="entry name" value="PGM_PMM_IV"/>
    <property type="match status" value="1"/>
</dbReference>
<dbReference type="PANTHER" id="PTHR45955:SF1">
    <property type="entry name" value="PHOSPHOACETYLGLUCOSAMINE MUTASE"/>
    <property type="match status" value="1"/>
</dbReference>
<dbReference type="InterPro" id="IPR020097">
    <property type="entry name" value="PsdUridine_synth_TruA_a/b_dom"/>
</dbReference>
<dbReference type="EMBL" id="CAUYUJ010016249">
    <property type="protein sequence ID" value="CAK0863311.1"/>
    <property type="molecule type" value="Genomic_DNA"/>
</dbReference>
<feature type="domain" description="Alpha-D-phosphohexomutase C-terminal" evidence="13">
    <location>
        <begin position="467"/>
        <end position="539"/>
    </location>
</feature>
<keyword evidence="19" id="KW-1185">Reference proteome</keyword>
<dbReference type="InterPro" id="IPR016657">
    <property type="entry name" value="PAGM"/>
</dbReference>
<evidence type="ECO:0000256" key="5">
    <source>
        <dbReference type="ARBA" id="ARBA00012731"/>
    </source>
</evidence>
<dbReference type="InterPro" id="IPR016055">
    <property type="entry name" value="A-D-PHexomutase_a/b/a-I/II/III"/>
</dbReference>
<dbReference type="PANTHER" id="PTHR45955">
    <property type="entry name" value="PHOSPHOACETYLGLUCOSAMINE MUTASE"/>
    <property type="match status" value="1"/>
</dbReference>
<dbReference type="InterPro" id="IPR005844">
    <property type="entry name" value="A-D-PHexomutase_a/b/a-I"/>
</dbReference>
<dbReference type="InterPro" id="IPR020103">
    <property type="entry name" value="PsdUridine_synth_cat_dom_sf"/>
</dbReference>
<comment type="similarity">
    <text evidence="4">Belongs to the phosphohexose mutase family.</text>
</comment>
<dbReference type="InterPro" id="IPR036900">
    <property type="entry name" value="A-D-PHexomutase_C_sf"/>
</dbReference>
<dbReference type="InterPro" id="IPR020094">
    <property type="entry name" value="TruA/RsuA/RluB/E/F_N"/>
</dbReference>
<evidence type="ECO:0000259" key="14">
    <source>
        <dbReference type="Pfam" id="PF01416"/>
    </source>
</evidence>
<reference evidence="18" key="1">
    <citation type="submission" date="2023-10" db="EMBL/GenBank/DDBJ databases">
        <authorList>
            <person name="Chen Y."/>
            <person name="Shah S."/>
            <person name="Dougan E. K."/>
            <person name="Thang M."/>
            <person name="Chan C."/>
        </authorList>
    </citation>
    <scope>NUCLEOTIDE SEQUENCE [LARGE SCALE GENOMIC DNA]</scope>
</reference>
<evidence type="ECO:0000313" key="19">
    <source>
        <dbReference type="Proteomes" id="UP001189429"/>
    </source>
</evidence>
<dbReference type="InterPro" id="IPR049022">
    <property type="entry name" value="AMG1_III"/>
</dbReference>
<feature type="compositionally biased region" description="Basic residues" evidence="12">
    <location>
        <begin position="680"/>
        <end position="691"/>
    </location>
</feature>
<comment type="cofactor">
    <cofactor evidence="2">
        <name>Mg(2+)</name>
        <dbReference type="ChEBI" id="CHEBI:18420"/>
    </cofactor>
</comment>
<protein>
    <recommendedName>
        <fullName evidence="5">phosphoacetylglucosamine mutase</fullName>
        <ecNumber evidence="5">5.4.2.3</ecNumber>
    </recommendedName>
    <alternativeName>
        <fullName evidence="11">Acetylglucosamine phosphomutase</fullName>
    </alternativeName>
    <alternativeName>
        <fullName evidence="10">N-acetylglucosamine-phosphate mutase</fullName>
    </alternativeName>
</protein>
<comment type="pathway">
    <text evidence="3">Nucleotide-sugar biosynthesis; UDP-N-acetyl-alpha-D-glucosamine biosynthesis; N-acetyl-alpha-D-glucosamine 1-phosphate from alpha-D-glucosamine 6-phosphate (route I): step 2/2.</text>
</comment>
<gene>
    <name evidence="18" type="ORF">PCOR1329_LOCUS51502</name>
</gene>
<dbReference type="Pfam" id="PF02878">
    <property type="entry name" value="PGM_PMM_I"/>
    <property type="match status" value="1"/>
</dbReference>
<keyword evidence="9" id="KW-0413">Isomerase</keyword>
<name>A0ABN9UTC6_9DINO</name>
<dbReference type="InterPro" id="IPR020095">
    <property type="entry name" value="PsdUridine_synth_TruA_C"/>
</dbReference>
<keyword evidence="7" id="KW-0479">Metal-binding</keyword>
<evidence type="ECO:0000256" key="1">
    <source>
        <dbReference type="ARBA" id="ARBA00000558"/>
    </source>
</evidence>
<evidence type="ECO:0000259" key="17">
    <source>
        <dbReference type="Pfam" id="PF21405"/>
    </source>
</evidence>
<keyword evidence="8" id="KW-0460">Magnesium</keyword>
<dbReference type="SUPFAM" id="SSF55957">
    <property type="entry name" value="Phosphoglucomutase, C-terminal domain"/>
    <property type="match status" value="1"/>
</dbReference>
<evidence type="ECO:0000313" key="18">
    <source>
        <dbReference type="EMBL" id="CAK0863311.1"/>
    </source>
</evidence>
<feature type="region of interest" description="Disordered" evidence="12">
    <location>
        <begin position="581"/>
        <end position="624"/>
    </location>
</feature>
<dbReference type="CDD" id="cd03086">
    <property type="entry name" value="PGM3"/>
    <property type="match status" value="1"/>
</dbReference>
<comment type="catalytic activity">
    <reaction evidence="1">
        <text>N-acetyl-alpha-D-glucosamine 1-phosphate = N-acetyl-D-glucosamine 6-phosphate</text>
        <dbReference type="Rhea" id="RHEA:23804"/>
        <dbReference type="ChEBI" id="CHEBI:57513"/>
        <dbReference type="ChEBI" id="CHEBI:57776"/>
        <dbReference type="EC" id="5.4.2.3"/>
    </reaction>
</comment>